<dbReference type="PANTHER" id="PTHR33021">
    <property type="entry name" value="BLUE COPPER PROTEIN"/>
    <property type="match status" value="1"/>
</dbReference>
<dbReference type="KEGG" id="jcu:105635112"/>
<feature type="signal peptide" evidence="3">
    <location>
        <begin position="1"/>
        <end position="27"/>
    </location>
</feature>
<keyword evidence="2" id="KW-0812">Transmembrane</keyword>
<dbReference type="GO" id="GO:0005886">
    <property type="term" value="C:plasma membrane"/>
    <property type="evidence" value="ECO:0007669"/>
    <property type="project" value="TreeGrafter"/>
</dbReference>
<evidence type="ECO:0000256" key="1">
    <source>
        <dbReference type="SAM" id="MobiDB-lite"/>
    </source>
</evidence>
<dbReference type="GO" id="GO:0009055">
    <property type="term" value="F:electron transfer activity"/>
    <property type="evidence" value="ECO:0007669"/>
    <property type="project" value="InterPro"/>
</dbReference>
<dbReference type="InterPro" id="IPR008972">
    <property type="entry name" value="Cupredoxin"/>
</dbReference>
<reference evidence="5 6" key="1">
    <citation type="journal article" date="2014" name="PLoS ONE">
        <title>Global Analysis of Gene Expression Profiles in Physic Nut (Jatropha curcas L.) Seedlings Exposed to Salt Stress.</title>
        <authorList>
            <person name="Zhang L."/>
            <person name="Zhang C."/>
            <person name="Wu P."/>
            <person name="Chen Y."/>
            <person name="Li M."/>
            <person name="Jiang H."/>
            <person name="Wu G."/>
        </authorList>
    </citation>
    <scope>NUCLEOTIDE SEQUENCE [LARGE SCALE GENOMIC DNA]</scope>
    <source>
        <strain evidence="6">cv. GZQX0401</strain>
        <tissue evidence="5">Young leaves</tissue>
    </source>
</reference>
<evidence type="ECO:0000259" key="4">
    <source>
        <dbReference type="PROSITE" id="PS51485"/>
    </source>
</evidence>
<dbReference type="InterPro" id="IPR039391">
    <property type="entry name" value="Phytocyanin-like"/>
</dbReference>
<keyword evidence="2" id="KW-0472">Membrane</keyword>
<sequence length="232" mass="25735">MEQRSHLLSFPSSCLLLLLLLLPFVSAGSVAAYKNYTVGDSFGWYDNTEKPNLDYQKWADSKNFSLGDFLIFNTNNNHSVVQTYNFTTYKLCDYDNALDNDTIEWSVSDPSNTATTGVTVAVPLLKEGTTYFFSGDYDGDQCKAGQHFKINVTHGRGLPESLKDPSEQAPAPNSPDVSGEDVTPDTIVPANFDNPKDVSDDNEDSGSITLYLNFLNVKLNVILFLVGFFFIF</sequence>
<evidence type="ECO:0000256" key="3">
    <source>
        <dbReference type="SAM" id="SignalP"/>
    </source>
</evidence>
<name>A0A067KXH4_JATCU</name>
<dbReference type="AlphaFoldDB" id="A0A067KXH4"/>
<feature type="transmembrane region" description="Helical" evidence="2">
    <location>
        <begin position="210"/>
        <end position="231"/>
    </location>
</feature>
<dbReference type="FunFam" id="2.60.40.420:FF:000048">
    <property type="entry name" value="Early nodulin-like protein 18"/>
    <property type="match status" value="1"/>
</dbReference>
<organism evidence="5 6">
    <name type="scientific">Jatropha curcas</name>
    <name type="common">Barbados nut</name>
    <dbReference type="NCBI Taxonomy" id="180498"/>
    <lineage>
        <taxon>Eukaryota</taxon>
        <taxon>Viridiplantae</taxon>
        <taxon>Streptophyta</taxon>
        <taxon>Embryophyta</taxon>
        <taxon>Tracheophyta</taxon>
        <taxon>Spermatophyta</taxon>
        <taxon>Magnoliopsida</taxon>
        <taxon>eudicotyledons</taxon>
        <taxon>Gunneridae</taxon>
        <taxon>Pentapetalae</taxon>
        <taxon>rosids</taxon>
        <taxon>fabids</taxon>
        <taxon>Malpighiales</taxon>
        <taxon>Euphorbiaceae</taxon>
        <taxon>Crotonoideae</taxon>
        <taxon>Jatropheae</taxon>
        <taxon>Jatropha</taxon>
    </lineage>
</organism>
<evidence type="ECO:0000313" key="5">
    <source>
        <dbReference type="EMBL" id="KDP36975.1"/>
    </source>
</evidence>
<dbReference type="PROSITE" id="PS51485">
    <property type="entry name" value="PHYTOCYANIN"/>
    <property type="match status" value="1"/>
</dbReference>
<dbReference type="EMBL" id="KK914417">
    <property type="protein sequence ID" value="KDP36975.1"/>
    <property type="molecule type" value="Genomic_DNA"/>
</dbReference>
<gene>
    <name evidence="5" type="ORF">JCGZ_08567</name>
</gene>
<dbReference type="Proteomes" id="UP000027138">
    <property type="component" value="Unassembled WGS sequence"/>
</dbReference>
<dbReference type="PANTHER" id="PTHR33021:SF6">
    <property type="entry name" value="EARLY NODULIN-LIKE PROTEIN 18"/>
    <property type="match status" value="1"/>
</dbReference>
<keyword evidence="2" id="KW-1133">Transmembrane helix</keyword>
<evidence type="ECO:0000256" key="2">
    <source>
        <dbReference type="SAM" id="Phobius"/>
    </source>
</evidence>
<dbReference type="STRING" id="180498.A0A067KXH4"/>
<dbReference type="CDD" id="cd04216">
    <property type="entry name" value="Phytocyanin"/>
    <property type="match status" value="1"/>
</dbReference>
<dbReference type="InterPro" id="IPR003245">
    <property type="entry name" value="Phytocyanin_dom"/>
</dbReference>
<dbReference type="OrthoDB" id="783836at2759"/>
<feature type="region of interest" description="Disordered" evidence="1">
    <location>
        <begin position="159"/>
        <end position="202"/>
    </location>
</feature>
<evidence type="ECO:0000313" key="6">
    <source>
        <dbReference type="Proteomes" id="UP000027138"/>
    </source>
</evidence>
<proteinExistence type="predicted"/>
<dbReference type="SUPFAM" id="SSF49503">
    <property type="entry name" value="Cupredoxins"/>
    <property type="match status" value="1"/>
</dbReference>
<feature type="chain" id="PRO_5001644112" description="Phytocyanin domain-containing protein" evidence="3">
    <location>
        <begin position="28"/>
        <end position="232"/>
    </location>
</feature>
<protein>
    <recommendedName>
        <fullName evidence="4">Phytocyanin domain-containing protein</fullName>
    </recommendedName>
</protein>
<dbReference type="Gene3D" id="2.60.40.420">
    <property type="entry name" value="Cupredoxins - blue copper proteins"/>
    <property type="match status" value="1"/>
</dbReference>
<dbReference type="Pfam" id="PF02298">
    <property type="entry name" value="Cu_bind_like"/>
    <property type="match status" value="1"/>
</dbReference>
<accession>A0A067KXH4</accession>
<feature type="domain" description="Phytocyanin" evidence="4">
    <location>
        <begin position="34"/>
        <end position="154"/>
    </location>
</feature>
<keyword evidence="6" id="KW-1185">Reference proteome</keyword>
<keyword evidence="3" id="KW-0732">Signal</keyword>